<dbReference type="Proteomes" id="UP000287166">
    <property type="component" value="Unassembled WGS sequence"/>
</dbReference>
<keyword evidence="2" id="KW-0812">Transmembrane</keyword>
<organism evidence="3 4">
    <name type="scientific">Sparassis crispa</name>
    <dbReference type="NCBI Taxonomy" id="139825"/>
    <lineage>
        <taxon>Eukaryota</taxon>
        <taxon>Fungi</taxon>
        <taxon>Dikarya</taxon>
        <taxon>Basidiomycota</taxon>
        <taxon>Agaricomycotina</taxon>
        <taxon>Agaricomycetes</taxon>
        <taxon>Polyporales</taxon>
        <taxon>Sparassidaceae</taxon>
        <taxon>Sparassis</taxon>
    </lineage>
</organism>
<dbReference type="RefSeq" id="XP_027620762.1">
    <property type="nucleotide sequence ID" value="XM_027764961.1"/>
</dbReference>
<dbReference type="InParanoid" id="A0A401H635"/>
<keyword evidence="2" id="KW-0472">Membrane</keyword>
<accession>A0A401H635</accession>
<name>A0A401H635_9APHY</name>
<dbReference type="GeneID" id="38786766"/>
<reference evidence="3 4" key="1">
    <citation type="journal article" date="2018" name="Sci. Rep.">
        <title>Genome sequence of the cauliflower mushroom Sparassis crispa (Hanabiratake) and its association with beneficial usage.</title>
        <authorList>
            <person name="Kiyama R."/>
            <person name="Furutani Y."/>
            <person name="Kawaguchi K."/>
            <person name="Nakanishi T."/>
        </authorList>
    </citation>
    <scope>NUCLEOTIDE SEQUENCE [LARGE SCALE GENOMIC DNA]</scope>
</reference>
<protein>
    <submittedName>
        <fullName evidence="3">Uncharacterized protein</fullName>
    </submittedName>
</protein>
<evidence type="ECO:0000313" key="4">
    <source>
        <dbReference type="Proteomes" id="UP000287166"/>
    </source>
</evidence>
<dbReference type="EMBL" id="BFAD01000017">
    <property type="protein sequence ID" value="GBE89849.1"/>
    <property type="molecule type" value="Genomic_DNA"/>
</dbReference>
<feature type="compositionally biased region" description="Low complexity" evidence="1">
    <location>
        <begin position="32"/>
        <end position="67"/>
    </location>
</feature>
<dbReference type="AlphaFoldDB" id="A0A401H635"/>
<feature type="transmembrane region" description="Helical" evidence="2">
    <location>
        <begin position="478"/>
        <end position="503"/>
    </location>
</feature>
<feature type="region of interest" description="Disordered" evidence="1">
    <location>
        <begin position="390"/>
        <end position="420"/>
    </location>
</feature>
<dbReference type="OrthoDB" id="3350156at2759"/>
<comment type="caution">
    <text evidence="3">The sequence shown here is derived from an EMBL/GenBank/DDBJ whole genome shotgun (WGS) entry which is preliminary data.</text>
</comment>
<evidence type="ECO:0000256" key="2">
    <source>
        <dbReference type="SAM" id="Phobius"/>
    </source>
</evidence>
<evidence type="ECO:0000313" key="3">
    <source>
        <dbReference type="EMBL" id="GBE89849.1"/>
    </source>
</evidence>
<feature type="region of interest" description="Disordered" evidence="1">
    <location>
        <begin position="25"/>
        <end position="83"/>
    </location>
</feature>
<proteinExistence type="predicted"/>
<dbReference type="STRING" id="139825.A0A401H635"/>
<evidence type="ECO:0000256" key="1">
    <source>
        <dbReference type="SAM" id="MobiDB-lite"/>
    </source>
</evidence>
<sequence>MSGDECECEPSTSVATIRGLNPLNISLPIADSPSSPHSVLPSPSSPSGDSISSFPSVSSSFMFSSGPASPPRAPADSDPEDSQGLIIPSLTLPSAGRHPTPYGQTLGDLRLLFLAPRFAGITARALTSALLDDNDDVVEIDGWEQGVDAAADGVLRASTHWLEQHDAHGLEHFEPARNVELVELTPYDLGDDAETIVARVLAKVHAPFQQVHGALNPDSAPSAVLAGLLASPCTPLYTALVLLLTTTPSTTEKALLVALSPHIPLIVFPPLISQPSRPSYPSSAYPYFQAYLDPPPATLPGTVTLSAFRPSSTSALRAGLFRTPETLSVVRAEAAARFLRWREVERAVDAVPPSPSVREPPSHGSLRWDKAEWEAQWEHTLSQDVAVRRRSRAGTARNHDHASVQGAHAPARPGPQSADDRCMNALDPLHIPSLVVFSLSLLSPLRTRVVGAVKSGLGWRSAPTEEASVSNGTERMSFGFGSGLGLALVGAFCAGIGIGLLVARG</sequence>
<keyword evidence="4" id="KW-1185">Reference proteome</keyword>
<keyword evidence="2" id="KW-1133">Transmembrane helix</keyword>
<gene>
    <name evidence="3" type="ORF">SCP_1701740</name>
</gene>